<keyword evidence="3" id="KW-0804">Transcription</keyword>
<keyword evidence="8" id="KW-1185">Reference proteome</keyword>
<dbReference type="RefSeq" id="WP_105680878.1">
    <property type="nucleotide sequence ID" value="NZ_JBBGZD010000001.1"/>
</dbReference>
<reference evidence="8 9" key="1">
    <citation type="submission" date="2017-09" db="EMBL/GenBank/DDBJ databases">
        <title>Genomic, metabolic, and phenotypic characteristics of bacterial isolates from the natural microbiome of the model nematode Caenorhabditis elegans.</title>
        <authorList>
            <person name="Zimmermann J."/>
            <person name="Obeng N."/>
            <person name="Yang W."/>
            <person name="Obeng O."/>
            <person name="Kissoyan K."/>
            <person name="Pees B."/>
            <person name="Dirksen P."/>
            <person name="Hoppner M."/>
            <person name="Franke A."/>
            <person name="Rosenstiel P."/>
            <person name="Leippe M."/>
            <person name="Dierking K."/>
            <person name="Kaleta C."/>
            <person name="Schulenburg H."/>
        </authorList>
    </citation>
    <scope>NUCLEOTIDE SEQUENCE [LARGE SCALE GENOMIC DNA]</scope>
    <source>
        <strain evidence="6 9">MYb25</strain>
        <strain evidence="7 8">MYb44</strain>
    </source>
</reference>
<name>A0A2S9D087_CHRCI</name>
<dbReference type="GO" id="GO:0003677">
    <property type="term" value="F:DNA binding"/>
    <property type="evidence" value="ECO:0007669"/>
    <property type="project" value="UniProtKB-KW"/>
</dbReference>
<evidence type="ECO:0000256" key="4">
    <source>
        <dbReference type="SAM" id="MobiDB-lite"/>
    </source>
</evidence>
<dbReference type="InterPro" id="IPR002577">
    <property type="entry name" value="HTH_HxlR"/>
</dbReference>
<evidence type="ECO:0000256" key="2">
    <source>
        <dbReference type="ARBA" id="ARBA00023125"/>
    </source>
</evidence>
<accession>A0A2S9D087</accession>
<feature type="compositionally biased region" description="Polar residues" evidence="4">
    <location>
        <begin position="126"/>
        <end position="139"/>
    </location>
</feature>
<dbReference type="Proteomes" id="UP000238534">
    <property type="component" value="Unassembled WGS sequence"/>
</dbReference>
<keyword evidence="2" id="KW-0238">DNA-binding</keyword>
<dbReference type="EMBL" id="PCPH01000001">
    <property type="protein sequence ID" value="PRB91897.1"/>
    <property type="molecule type" value="Genomic_DNA"/>
</dbReference>
<evidence type="ECO:0000313" key="9">
    <source>
        <dbReference type="Proteomes" id="UP000238534"/>
    </source>
</evidence>
<gene>
    <name evidence="6" type="ORF">CQ022_07810</name>
    <name evidence="7" type="ORF">CQ033_01480</name>
</gene>
<evidence type="ECO:0000313" key="7">
    <source>
        <dbReference type="EMBL" id="PRB91897.1"/>
    </source>
</evidence>
<comment type="caution">
    <text evidence="6">The sequence shown here is derived from an EMBL/GenBank/DDBJ whole genome shotgun (WGS) entry which is preliminary data.</text>
</comment>
<evidence type="ECO:0000256" key="3">
    <source>
        <dbReference type="ARBA" id="ARBA00023163"/>
    </source>
</evidence>
<dbReference type="PANTHER" id="PTHR33204">
    <property type="entry name" value="TRANSCRIPTIONAL REGULATOR, MARR FAMILY"/>
    <property type="match status" value="1"/>
</dbReference>
<dbReference type="AlphaFoldDB" id="A0A2S9D087"/>
<evidence type="ECO:0000313" key="8">
    <source>
        <dbReference type="Proteomes" id="UP000238325"/>
    </source>
</evidence>
<dbReference type="SUPFAM" id="SSF46785">
    <property type="entry name" value="Winged helix' DNA-binding domain"/>
    <property type="match status" value="1"/>
</dbReference>
<dbReference type="InterPro" id="IPR036388">
    <property type="entry name" value="WH-like_DNA-bd_sf"/>
</dbReference>
<dbReference type="Pfam" id="PF01638">
    <property type="entry name" value="HxlR"/>
    <property type="match status" value="1"/>
</dbReference>
<dbReference type="EMBL" id="PCPP01000001">
    <property type="protein sequence ID" value="PRB86144.1"/>
    <property type="molecule type" value="Genomic_DNA"/>
</dbReference>
<proteinExistence type="predicted"/>
<organism evidence="6 9">
    <name type="scientific">Chryseobacterium culicis</name>
    <dbReference type="NCBI Taxonomy" id="680127"/>
    <lineage>
        <taxon>Bacteria</taxon>
        <taxon>Pseudomonadati</taxon>
        <taxon>Bacteroidota</taxon>
        <taxon>Flavobacteriia</taxon>
        <taxon>Flavobacteriales</taxon>
        <taxon>Weeksellaceae</taxon>
        <taxon>Chryseobacterium group</taxon>
        <taxon>Chryseobacterium</taxon>
    </lineage>
</organism>
<dbReference type="OrthoDB" id="769662at2"/>
<dbReference type="PROSITE" id="PS51118">
    <property type="entry name" value="HTH_HXLR"/>
    <property type="match status" value="1"/>
</dbReference>
<evidence type="ECO:0000313" key="6">
    <source>
        <dbReference type="EMBL" id="PRB86144.1"/>
    </source>
</evidence>
<feature type="region of interest" description="Disordered" evidence="4">
    <location>
        <begin position="117"/>
        <end position="139"/>
    </location>
</feature>
<dbReference type="InterPro" id="IPR036390">
    <property type="entry name" value="WH_DNA-bd_sf"/>
</dbReference>
<keyword evidence="1" id="KW-0805">Transcription regulation</keyword>
<evidence type="ECO:0000259" key="5">
    <source>
        <dbReference type="PROSITE" id="PS51118"/>
    </source>
</evidence>
<sequence>MEEHHDHKECLLALRPIRDTLDIISGKWKLQIIISVNAGNRRFTEIRKSIPKLTPKVLAKELKELEQNGLIERIVTESYPIIIEYFPTDYTSTLDQVVISLQDWGENHRRHIFGTTHTPAEKSKVTETTNEQNKIISSK</sequence>
<protein>
    <submittedName>
        <fullName evidence="6">Transcriptional regulator</fullName>
    </submittedName>
</protein>
<feature type="domain" description="HTH hxlR-type" evidence="5">
    <location>
        <begin position="15"/>
        <end position="113"/>
    </location>
</feature>
<dbReference type="Proteomes" id="UP000238325">
    <property type="component" value="Unassembled WGS sequence"/>
</dbReference>
<dbReference type="Gene3D" id="1.10.10.10">
    <property type="entry name" value="Winged helix-like DNA-binding domain superfamily/Winged helix DNA-binding domain"/>
    <property type="match status" value="1"/>
</dbReference>
<evidence type="ECO:0000256" key="1">
    <source>
        <dbReference type="ARBA" id="ARBA00023015"/>
    </source>
</evidence>